<comment type="similarity">
    <text evidence="10">Belongs to the MurCDEF family. MurF subfamily.</text>
</comment>
<dbReference type="SUPFAM" id="SSF53244">
    <property type="entry name" value="MurD-like peptide ligases, peptide-binding domain"/>
    <property type="match status" value="1"/>
</dbReference>
<evidence type="ECO:0000256" key="4">
    <source>
        <dbReference type="ARBA" id="ARBA00022741"/>
    </source>
</evidence>
<dbReference type="EMBL" id="JBHUMB010000006">
    <property type="protein sequence ID" value="MFD2743257.1"/>
    <property type="molecule type" value="Genomic_DNA"/>
</dbReference>
<comment type="caution">
    <text evidence="15">The sequence shown here is derived from an EMBL/GenBank/DDBJ whole genome shotgun (WGS) entry which is preliminary data.</text>
</comment>
<name>A0ABW5UCM7_9SPHI</name>
<evidence type="ECO:0000259" key="12">
    <source>
        <dbReference type="Pfam" id="PF01225"/>
    </source>
</evidence>
<dbReference type="Proteomes" id="UP001597418">
    <property type="component" value="Unassembled WGS sequence"/>
</dbReference>
<evidence type="ECO:0000259" key="13">
    <source>
        <dbReference type="Pfam" id="PF02875"/>
    </source>
</evidence>
<keyword evidence="16" id="KW-1185">Reference proteome</keyword>
<gene>
    <name evidence="10 15" type="primary">murF</name>
    <name evidence="15" type="ORF">ACFSQ6_07590</name>
</gene>
<keyword evidence="9 10" id="KW-0961">Cell wall biogenesis/degradation</keyword>
<protein>
    <recommendedName>
        <fullName evidence="10 11">UDP-N-acetylmuramoyl-tripeptide--D-alanyl-D-alanine ligase</fullName>
        <ecNumber evidence="10 11">6.3.2.10</ecNumber>
    </recommendedName>
    <alternativeName>
        <fullName evidence="10">D-alanyl-D-alanine-adding enzyme</fullName>
    </alternativeName>
</protein>
<dbReference type="PROSITE" id="PS01011">
    <property type="entry name" value="FOLYLPOLYGLU_SYNT_1"/>
    <property type="match status" value="1"/>
</dbReference>
<dbReference type="Pfam" id="PF01225">
    <property type="entry name" value="Mur_ligase"/>
    <property type="match status" value="1"/>
</dbReference>
<organism evidence="15 16">
    <name type="scientific">Sphingobacterium populi</name>
    <dbReference type="NCBI Taxonomy" id="1812824"/>
    <lineage>
        <taxon>Bacteria</taxon>
        <taxon>Pseudomonadati</taxon>
        <taxon>Bacteroidota</taxon>
        <taxon>Sphingobacteriia</taxon>
        <taxon>Sphingobacteriales</taxon>
        <taxon>Sphingobacteriaceae</taxon>
        <taxon>Sphingobacterium</taxon>
    </lineage>
</organism>
<evidence type="ECO:0000256" key="1">
    <source>
        <dbReference type="ARBA" id="ARBA00022490"/>
    </source>
</evidence>
<accession>A0ABW5UCM7</accession>
<keyword evidence="2 10" id="KW-0436">Ligase</keyword>
<evidence type="ECO:0000256" key="6">
    <source>
        <dbReference type="ARBA" id="ARBA00022960"/>
    </source>
</evidence>
<dbReference type="Gene3D" id="3.40.1390.10">
    <property type="entry name" value="MurE/MurF, N-terminal domain"/>
    <property type="match status" value="1"/>
</dbReference>
<keyword evidence="6 10" id="KW-0133">Cell shape</keyword>
<dbReference type="InterPro" id="IPR035911">
    <property type="entry name" value="MurE/MurF_N"/>
</dbReference>
<dbReference type="Pfam" id="PF08245">
    <property type="entry name" value="Mur_ligase_M"/>
    <property type="match status" value="1"/>
</dbReference>
<keyword evidence="3 10" id="KW-0132">Cell division</keyword>
<dbReference type="InterPro" id="IPR013221">
    <property type="entry name" value="Mur_ligase_cen"/>
</dbReference>
<dbReference type="InterPro" id="IPR018109">
    <property type="entry name" value="Folylpolyglutamate_synth_CS"/>
</dbReference>
<dbReference type="InterPro" id="IPR051046">
    <property type="entry name" value="MurCDEF_CellWall_CoF430Synth"/>
</dbReference>
<keyword evidence="7 10" id="KW-0573">Peptidoglycan synthesis</keyword>
<keyword evidence="4 10" id="KW-0547">Nucleotide-binding</keyword>
<sequence>MQIEQLYQIYQQFPQISTDTRQISQDSLFFALKGGNFNGNTFAKQALASGARYVVIDEVAYQENDTQYILVEDVLTTLQRLAKHHRQLLNIPVIGITGTNGKTTTKELIYSVLSQKYQTLATKGNLNNHIGVPLTLLSIGKETEVAIIEMGANHVGEIDFLSSLAQPTMGLITNVGKAHLEGFGSFEGVKTAKGELYTYLADHQGTLFIQADNAHLLGMASGKQFDQVIRYGASEEYDVSGKLLMADPYLQIEWKVNRGTYHTVSTQLTGSYNTENILAAIAIGLSLGLSSDQICAGVEQYTPQNNRSQVTKTARNTVIADFYNANASSMAAALTNMEIVTASKKVIILGDMFEMGAESEAEHLTVIRQAENIPVHLRVFVGKAFYAQQNGQDHFFPTTEEAAQFLREQQLCECFILLKGSRGMAFEKLMEEL</sequence>
<dbReference type="InterPro" id="IPR000713">
    <property type="entry name" value="Mur_ligase_N"/>
</dbReference>
<evidence type="ECO:0000313" key="16">
    <source>
        <dbReference type="Proteomes" id="UP001597418"/>
    </source>
</evidence>
<reference evidence="16" key="1">
    <citation type="journal article" date="2019" name="Int. J. Syst. Evol. Microbiol.">
        <title>The Global Catalogue of Microorganisms (GCM) 10K type strain sequencing project: providing services to taxonomists for standard genome sequencing and annotation.</title>
        <authorList>
            <consortium name="The Broad Institute Genomics Platform"/>
            <consortium name="The Broad Institute Genome Sequencing Center for Infectious Disease"/>
            <person name="Wu L."/>
            <person name="Ma J."/>
        </authorList>
    </citation>
    <scope>NUCLEOTIDE SEQUENCE [LARGE SCALE GENOMIC DNA]</scope>
    <source>
        <strain evidence="16">KCTC 42247</strain>
    </source>
</reference>
<feature type="domain" description="Mur ligase N-terminal catalytic" evidence="12">
    <location>
        <begin position="16"/>
        <end position="85"/>
    </location>
</feature>
<feature type="binding site" evidence="10">
    <location>
        <begin position="98"/>
        <end position="104"/>
    </location>
    <ligand>
        <name>ATP</name>
        <dbReference type="ChEBI" id="CHEBI:30616"/>
    </ligand>
</feature>
<dbReference type="InterPro" id="IPR036615">
    <property type="entry name" value="Mur_ligase_C_dom_sf"/>
</dbReference>
<dbReference type="SUPFAM" id="SSF63418">
    <property type="entry name" value="MurE/MurF N-terminal domain"/>
    <property type="match status" value="1"/>
</dbReference>
<dbReference type="RefSeq" id="WP_066756146.1">
    <property type="nucleotide sequence ID" value="NZ_JBHUMB010000006.1"/>
</dbReference>
<dbReference type="InterPro" id="IPR004101">
    <property type="entry name" value="Mur_ligase_C"/>
</dbReference>
<evidence type="ECO:0000256" key="2">
    <source>
        <dbReference type="ARBA" id="ARBA00022598"/>
    </source>
</evidence>
<dbReference type="EC" id="6.3.2.10" evidence="10 11"/>
<comment type="pathway">
    <text evidence="10 11">Cell wall biogenesis; peptidoglycan biosynthesis.</text>
</comment>
<evidence type="ECO:0000256" key="8">
    <source>
        <dbReference type="ARBA" id="ARBA00023306"/>
    </source>
</evidence>
<keyword evidence="8 10" id="KW-0131">Cell cycle</keyword>
<evidence type="ECO:0000256" key="3">
    <source>
        <dbReference type="ARBA" id="ARBA00022618"/>
    </source>
</evidence>
<evidence type="ECO:0000256" key="10">
    <source>
        <dbReference type="HAMAP-Rule" id="MF_02019"/>
    </source>
</evidence>
<evidence type="ECO:0000256" key="9">
    <source>
        <dbReference type="ARBA" id="ARBA00023316"/>
    </source>
</evidence>
<evidence type="ECO:0000256" key="11">
    <source>
        <dbReference type="RuleBase" id="RU004136"/>
    </source>
</evidence>
<dbReference type="GO" id="GO:0047480">
    <property type="term" value="F:UDP-N-acetylmuramoyl-tripeptide-D-alanyl-D-alanine ligase activity"/>
    <property type="evidence" value="ECO:0007669"/>
    <property type="project" value="UniProtKB-EC"/>
</dbReference>
<dbReference type="PANTHER" id="PTHR43024">
    <property type="entry name" value="UDP-N-ACETYLMURAMOYL-TRIPEPTIDE--D-ALANYL-D-ALANINE LIGASE"/>
    <property type="match status" value="1"/>
</dbReference>
<dbReference type="Gene3D" id="3.40.1190.10">
    <property type="entry name" value="Mur-like, catalytic domain"/>
    <property type="match status" value="1"/>
</dbReference>
<dbReference type="SUPFAM" id="SSF53623">
    <property type="entry name" value="MurD-like peptide ligases, catalytic domain"/>
    <property type="match status" value="1"/>
</dbReference>
<dbReference type="HAMAP" id="MF_02019">
    <property type="entry name" value="MurF"/>
    <property type="match status" value="1"/>
</dbReference>
<feature type="domain" description="Mur ligase C-terminal" evidence="13">
    <location>
        <begin position="307"/>
        <end position="421"/>
    </location>
</feature>
<comment type="catalytic activity">
    <reaction evidence="10 11">
        <text>D-alanyl-D-alanine + UDP-N-acetyl-alpha-D-muramoyl-L-alanyl-gamma-D-glutamyl-meso-2,6-diaminopimelate + ATP = UDP-N-acetyl-alpha-D-muramoyl-L-alanyl-gamma-D-glutamyl-meso-2,6-diaminopimeloyl-D-alanyl-D-alanine + ADP + phosphate + H(+)</text>
        <dbReference type="Rhea" id="RHEA:28374"/>
        <dbReference type="ChEBI" id="CHEBI:15378"/>
        <dbReference type="ChEBI" id="CHEBI:30616"/>
        <dbReference type="ChEBI" id="CHEBI:43474"/>
        <dbReference type="ChEBI" id="CHEBI:57822"/>
        <dbReference type="ChEBI" id="CHEBI:61386"/>
        <dbReference type="ChEBI" id="CHEBI:83905"/>
        <dbReference type="ChEBI" id="CHEBI:456216"/>
        <dbReference type="EC" id="6.3.2.10"/>
    </reaction>
</comment>
<comment type="function">
    <text evidence="10 11">Involved in cell wall formation. Catalyzes the final step in the synthesis of UDP-N-acetylmuramoyl-pentapeptide, the precursor of murein.</text>
</comment>
<dbReference type="InterPro" id="IPR036565">
    <property type="entry name" value="Mur-like_cat_sf"/>
</dbReference>
<evidence type="ECO:0000256" key="7">
    <source>
        <dbReference type="ARBA" id="ARBA00022984"/>
    </source>
</evidence>
<evidence type="ECO:0000256" key="5">
    <source>
        <dbReference type="ARBA" id="ARBA00022840"/>
    </source>
</evidence>
<proteinExistence type="inferred from homology"/>
<keyword evidence="5 10" id="KW-0067">ATP-binding</keyword>
<dbReference type="Gene3D" id="3.90.190.20">
    <property type="entry name" value="Mur ligase, C-terminal domain"/>
    <property type="match status" value="1"/>
</dbReference>
<feature type="domain" description="Mur ligase central" evidence="14">
    <location>
        <begin position="96"/>
        <end position="283"/>
    </location>
</feature>
<dbReference type="PANTHER" id="PTHR43024:SF1">
    <property type="entry name" value="UDP-N-ACETYLMURAMOYL-TRIPEPTIDE--D-ALANYL-D-ALANINE LIGASE"/>
    <property type="match status" value="1"/>
</dbReference>
<comment type="subcellular location">
    <subcellularLocation>
        <location evidence="10 11">Cytoplasm</location>
    </subcellularLocation>
</comment>
<evidence type="ECO:0000313" key="15">
    <source>
        <dbReference type="EMBL" id="MFD2743257.1"/>
    </source>
</evidence>
<dbReference type="Pfam" id="PF02875">
    <property type="entry name" value="Mur_ligase_C"/>
    <property type="match status" value="1"/>
</dbReference>
<keyword evidence="1 10" id="KW-0963">Cytoplasm</keyword>
<dbReference type="InterPro" id="IPR005863">
    <property type="entry name" value="UDP-N-AcMur_synth"/>
</dbReference>
<evidence type="ECO:0000259" key="14">
    <source>
        <dbReference type="Pfam" id="PF08245"/>
    </source>
</evidence>
<dbReference type="NCBIfam" id="TIGR01143">
    <property type="entry name" value="murF"/>
    <property type="match status" value="1"/>
</dbReference>